<proteinExistence type="predicted"/>
<reference evidence="2 3" key="1">
    <citation type="submission" date="2013-12" db="EMBL/GenBank/DDBJ databases">
        <title>Annotated genome of Streptomyces scopuliridis.</title>
        <authorList>
            <person name="Olson J.B."/>
        </authorList>
    </citation>
    <scope>NUCLEOTIDE SEQUENCE [LARGE SCALE GENOMIC DNA]</scope>
    <source>
        <strain evidence="2 3">RB72</strain>
    </source>
</reference>
<keyword evidence="3" id="KW-1185">Reference proteome</keyword>
<accession>A0A2T7TFS6</accession>
<dbReference type="RefSeq" id="WP_030352399.1">
    <property type="nucleotide sequence ID" value="NZ_AZSP01000009.1"/>
</dbReference>
<dbReference type="Proteomes" id="UP000245992">
    <property type="component" value="Unassembled WGS sequence"/>
</dbReference>
<evidence type="ECO:0000313" key="3">
    <source>
        <dbReference type="Proteomes" id="UP000245992"/>
    </source>
</evidence>
<feature type="compositionally biased region" description="Low complexity" evidence="1">
    <location>
        <begin position="99"/>
        <end position="117"/>
    </location>
</feature>
<gene>
    <name evidence="2" type="ORF">Y717_32830</name>
</gene>
<comment type="caution">
    <text evidence="2">The sequence shown here is derived from an EMBL/GenBank/DDBJ whole genome shotgun (WGS) entry which is preliminary data.</text>
</comment>
<dbReference type="EMBL" id="AZSP01000009">
    <property type="protein sequence ID" value="PVE13992.1"/>
    <property type="molecule type" value="Genomic_DNA"/>
</dbReference>
<sequence>MNNNTPVSPHRLSHLGHLSDDVRSRVLSLAQLRERGVPGGRATAQCRPGGPWQQPLPGVFLLHAGPPTAEERLQAVLLYAGRPSAESSRGVPAQPGRLAASATSASSASSTSTSPTSVSPYGAVMITGLAALSLYGFSSAPPLLSLDHVDVLVPRTRRLRSTGYARLIRAHSLPRPERIDGMPVAPVGRALADAVAESSDADAVVTLLTEAVRAGHCEPALVVRELSQSGLLARQHVVDAVDSLLAEGRTLAEGRLYELVRVYGLQEPLWNVDLRLPGGPHLGGVDAYWPDQAVAVELDTRAPRPGGRDAERTDDEDEQWAAAVRKREHLERLGITVVHLTPRKLREALDQQATVVRTALMAANDRDPAAQVVILPR</sequence>
<name>A0A2T7TFS6_9ACTN</name>
<protein>
    <recommendedName>
        <fullName evidence="4">DUF559 domain-containing protein</fullName>
    </recommendedName>
</protein>
<feature type="region of interest" description="Disordered" evidence="1">
    <location>
        <begin position="85"/>
        <end position="117"/>
    </location>
</feature>
<organism evidence="2 3">
    <name type="scientific">Streptomyces scopuliridis RB72</name>
    <dbReference type="NCBI Taxonomy" id="1440053"/>
    <lineage>
        <taxon>Bacteria</taxon>
        <taxon>Bacillati</taxon>
        <taxon>Actinomycetota</taxon>
        <taxon>Actinomycetes</taxon>
        <taxon>Kitasatosporales</taxon>
        <taxon>Streptomycetaceae</taxon>
        <taxon>Streptomyces</taxon>
    </lineage>
</organism>
<evidence type="ECO:0000256" key="1">
    <source>
        <dbReference type="SAM" id="MobiDB-lite"/>
    </source>
</evidence>
<dbReference type="STRING" id="1440053.GCA_000718095_03333"/>
<evidence type="ECO:0000313" key="2">
    <source>
        <dbReference type="EMBL" id="PVE13992.1"/>
    </source>
</evidence>
<dbReference type="AlphaFoldDB" id="A0A2T7TFS6"/>
<evidence type="ECO:0008006" key="4">
    <source>
        <dbReference type="Google" id="ProtNLM"/>
    </source>
</evidence>
<dbReference type="OrthoDB" id="4870610at2"/>